<name>A0A2V3DW23_9MICC</name>
<dbReference type="SUPFAM" id="SSF48498">
    <property type="entry name" value="Tetracyclin repressor-like, C-terminal domain"/>
    <property type="match status" value="1"/>
</dbReference>
<keyword evidence="1" id="KW-0678">Repressor</keyword>
<comment type="caution">
    <text evidence="5">The sequence shown here is derived from an EMBL/GenBank/DDBJ whole genome shotgun (WGS) entry which is preliminary data.</text>
</comment>
<dbReference type="InterPro" id="IPR001647">
    <property type="entry name" value="HTH_TetR"/>
</dbReference>
<dbReference type="AlphaFoldDB" id="A0A2V3DW23"/>
<dbReference type="Gene3D" id="1.10.357.10">
    <property type="entry name" value="Tetracycline Repressor, domain 2"/>
    <property type="match status" value="1"/>
</dbReference>
<dbReference type="InterPro" id="IPR009057">
    <property type="entry name" value="Homeodomain-like_sf"/>
</dbReference>
<dbReference type="EMBL" id="QHLZ01000001">
    <property type="protein sequence ID" value="PXA69237.1"/>
    <property type="molecule type" value="Genomic_DNA"/>
</dbReference>
<protein>
    <submittedName>
        <fullName evidence="5">TetR family transcriptional regulator</fullName>
    </submittedName>
</protein>
<keyword evidence="3" id="KW-0238">DNA-binding</keyword>
<evidence type="ECO:0000256" key="4">
    <source>
        <dbReference type="ARBA" id="ARBA00023163"/>
    </source>
</evidence>
<dbReference type="Pfam" id="PF13977">
    <property type="entry name" value="TetR_C_6"/>
    <property type="match status" value="1"/>
</dbReference>
<evidence type="ECO:0000256" key="1">
    <source>
        <dbReference type="ARBA" id="ARBA00022491"/>
    </source>
</evidence>
<dbReference type="OrthoDB" id="5119743at2"/>
<dbReference type="Proteomes" id="UP000246303">
    <property type="component" value="Unassembled WGS sequence"/>
</dbReference>
<dbReference type="PANTHER" id="PTHR30055">
    <property type="entry name" value="HTH-TYPE TRANSCRIPTIONAL REGULATOR RUTR"/>
    <property type="match status" value="1"/>
</dbReference>
<evidence type="ECO:0000313" key="6">
    <source>
        <dbReference type="Proteomes" id="UP000246303"/>
    </source>
</evidence>
<dbReference type="RefSeq" id="WP_110104524.1">
    <property type="nucleotide sequence ID" value="NZ_JACBZZ010000001.1"/>
</dbReference>
<organism evidence="5 6">
    <name type="scientific">Arthrobacter psychrochitiniphilus</name>
    <dbReference type="NCBI Taxonomy" id="291045"/>
    <lineage>
        <taxon>Bacteria</taxon>
        <taxon>Bacillati</taxon>
        <taxon>Actinomycetota</taxon>
        <taxon>Actinomycetes</taxon>
        <taxon>Micrococcales</taxon>
        <taxon>Micrococcaceae</taxon>
        <taxon>Arthrobacter</taxon>
    </lineage>
</organism>
<dbReference type="InterPro" id="IPR036271">
    <property type="entry name" value="Tet_transcr_reg_TetR-rel_C_sf"/>
</dbReference>
<dbReference type="PANTHER" id="PTHR30055:SF234">
    <property type="entry name" value="HTH-TYPE TRANSCRIPTIONAL REGULATOR BETI"/>
    <property type="match status" value="1"/>
</dbReference>
<evidence type="ECO:0000256" key="2">
    <source>
        <dbReference type="ARBA" id="ARBA00023015"/>
    </source>
</evidence>
<evidence type="ECO:0000256" key="3">
    <source>
        <dbReference type="ARBA" id="ARBA00023125"/>
    </source>
</evidence>
<dbReference type="GO" id="GO:0003700">
    <property type="term" value="F:DNA-binding transcription factor activity"/>
    <property type="evidence" value="ECO:0007669"/>
    <property type="project" value="TreeGrafter"/>
</dbReference>
<dbReference type="PROSITE" id="PS50977">
    <property type="entry name" value="HTH_TETR_2"/>
    <property type="match status" value="1"/>
</dbReference>
<keyword evidence="6" id="KW-1185">Reference proteome</keyword>
<keyword evidence="4" id="KW-0804">Transcription</keyword>
<keyword evidence="2" id="KW-0805">Transcription regulation</keyword>
<dbReference type="GO" id="GO:0000976">
    <property type="term" value="F:transcription cis-regulatory region binding"/>
    <property type="evidence" value="ECO:0007669"/>
    <property type="project" value="TreeGrafter"/>
</dbReference>
<dbReference type="PRINTS" id="PR00455">
    <property type="entry name" value="HTHTETR"/>
</dbReference>
<sequence>MARPSAVAERRHQILEATRLVISERGFRDLRIADVAKIAGYSTGTVHYYFASKDELLVEAFRFQYEQSVERRENYLAEDDDPVQRLRKLASGYLPSSDVTIESWRVWLELWVSALRSLPLAAINDVYYGDWRRAVLEAATEARDAGLLDIPDLAAFSDAYVAMMDGLAIQVLIGSAHMTLDRMQATCTAFIDSFLPQ</sequence>
<dbReference type="InterPro" id="IPR039538">
    <property type="entry name" value="BetI_C"/>
</dbReference>
<accession>A0A2V3DW23</accession>
<gene>
    <name evidence="5" type="ORF">CVS29_01315</name>
</gene>
<dbReference type="InterPro" id="IPR050109">
    <property type="entry name" value="HTH-type_TetR-like_transc_reg"/>
</dbReference>
<proteinExistence type="predicted"/>
<evidence type="ECO:0000313" key="5">
    <source>
        <dbReference type="EMBL" id="PXA69237.1"/>
    </source>
</evidence>
<reference evidence="5 6" key="1">
    <citation type="submission" date="2018-05" db="EMBL/GenBank/DDBJ databases">
        <title>Genetic diversity of glacier-inhabiting Cryobacterium bacteria in China and description of Cryobacterium mengkeensis sp. nov. and Arthrobacter glacialis sp. nov.</title>
        <authorList>
            <person name="Liu Q."/>
            <person name="Xin Y.-H."/>
        </authorList>
    </citation>
    <scope>NUCLEOTIDE SEQUENCE [LARGE SCALE GENOMIC DNA]</scope>
    <source>
        <strain evidence="5 6">GP3</strain>
    </source>
</reference>
<dbReference type="SUPFAM" id="SSF46689">
    <property type="entry name" value="Homeodomain-like"/>
    <property type="match status" value="1"/>
</dbReference>
<dbReference type="Pfam" id="PF00440">
    <property type="entry name" value="TetR_N"/>
    <property type="match status" value="1"/>
</dbReference>